<evidence type="ECO:0000313" key="3">
    <source>
        <dbReference type="Proteomes" id="UP000316905"/>
    </source>
</evidence>
<sequence>MIYYWDTPGSNAVFIFFAHFAFSVFLAWFALGYQPKEVRR</sequence>
<dbReference type="Pfam" id="PF17394">
    <property type="entry name" value="KleE"/>
    <property type="match status" value="1"/>
</dbReference>
<dbReference type="InterPro" id="IPR035362">
    <property type="entry name" value="KleE"/>
</dbReference>
<protein>
    <submittedName>
        <fullName evidence="2">Uncharacterized protein</fullName>
    </submittedName>
</protein>
<dbReference type="Proteomes" id="UP000316905">
    <property type="component" value="Unassembled WGS sequence"/>
</dbReference>
<accession>A0A562PII3</accession>
<keyword evidence="3" id="KW-1185">Reference proteome</keyword>
<evidence type="ECO:0000256" key="1">
    <source>
        <dbReference type="SAM" id="Phobius"/>
    </source>
</evidence>
<name>A0A562PII3_9PSED</name>
<dbReference type="AlphaFoldDB" id="A0A562PII3"/>
<keyword evidence="1" id="KW-0472">Membrane</keyword>
<reference evidence="2 3" key="1">
    <citation type="journal article" date="2015" name="Stand. Genomic Sci.">
        <title>Genomic Encyclopedia of Bacterial and Archaeal Type Strains, Phase III: the genomes of soil and plant-associated and newly described type strains.</title>
        <authorList>
            <person name="Whitman W.B."/>
            <person name="Woyke T."/>
            <person name="Klenk H.P."/>
            <person name="Zhou Y."/>
            <person name="Lilburn T.G."/>
            <person name="Beck B.J."/>
            <person name="De Vos P."/>
            <person name="Vandamme P."/>
            <person name="Eisen J.A."/>
            <person name="Garrity G."/>
            <person name="Hugenholtz P."/>
            <person name="Kyrpides N.C."/>
        </authorList>
    </citation>
    <scope>NUCLEOTIDE SEQUENCE [LARGE SCALE GENOMIC DNA]</scope>
    <source>
        <strain evidence="2 3">CGMCC 1.6858</strain>
    </source>
</reference>
<keyword evidence="1" id="KW-1133">Transmembrane helix</keyword>
<evidence type="ECO:0000313" key="2">
    <source>
        <dbReference type="EMBL" id="TWI44261.1"/>
    </source>
</evidence>
<keyword evidence="1" id="KW-0812">Transmembrane</keyword>
<proteinExistence type="predicted"/>
<comment type="caution">
    <text evidence="2">The sequence shown here is derived from an EMBL/GenBank/DDBJ whole genome shotgun (WGS) entry which is preliminary data.</text>
</comment>
<feature type="transmembrane region" description="Helical" evidence="1">
    <location>
        <begin position="12"/>
        <end position="31"/>
    </location>
</feature>
<organism evidence="2 3">
    <name type="scientific">Pseudomonas duriflava</name>
    <dbReference type="NCBI Taxonomy" id="459528"/>
    <lineage>
        <taxon>Bacteria</taxon>
        <taxon>Pseudomonadati</taxon>
        <taxon>Pseudomonadota</taxon>
        <taxon>Gammaproteobacteria</taxon>
        <taxon>Pseudomonadales</taxon>
        <taxon>Pseudomonadaceae</taxon>
        <taxon>Pseudomonas</taxon>
    </lineage>
</organism>
<dbReference type="EMBL" id="VLKY01000053">
    <property type="protein sequence ID" value="TWI44261.1"/>
    <property type="molecule type" value="Genomic_DNA"/>
</dbReference>
<gene>
    <name evidence="2" type="ORF">IQ22_04731</name>
</gene>